<dbReference type="InterPro" id="IPR029028">
    <property type="entry name" value="Alpha/beta_knot_MTases"/>
</dbReference>
<evidence type="ECO:0000256" key="5">
    <source>
        <dbReference type="ARBA" id="ARBA00038303"/>
    </source>
</evidence>
<evidence type="ECO:0000256" key="4">
    <source>
        <dbReference type="ARBA" id="ARBA00022691"/>
    </source>
</evidence>
<protein>
    <recommendedName>
        <fullName evidence="6">Ribosomal RNA large subunit methyltransferase H</fullName>
        <ecNumber evidence="6">2.1.1.177</ecNumber>
    </recommendedName>
    <alternativeName>
        <fullName evidence="6">23S rRNA (pseudouridine1915-N3)-methyltransferase</fullName>
    </alternativeName>
    <alternativeName>
        <fullName evidence="6">23S rRNA m3Psi1915 methyltransferase</fullName>
    </alternativeName>
    <alternativeName>
        <fullName evidence="6">rRNA (pseudouridine-N3-)-methyltransferase RlmH</fullName>
    </alternativeName>
</protein>
<name>A0AAV4LDE5_9BACL</name>
<dbReference type="GO" id="GO:0005737">
    <property type="term" value="C:cytoplasm"/>
    <property type="evidence" value="ECO:0007669"/>
    <property type="project" value="UniProtKB-SubCell"/>
</dbReference>
<proteinExistence type="inferred from homology"/>
<evidence type="ECO:0000256" key="2">
    <source>
        <dbReference type="ARBA" id="ARBA00022603"/>
    </source>
</evidence>
<keyword evidence="8" id="KW-1185">Reference proteome</keyword>
<comment type="catalytic activity">
    <reaction evidence="6">
        <text>pseudouridine(1915) in 23S rRNA + S-adenosyl-L-methionine = N(3)-methylpseudouridine(1915) in 23S rRNA + S-adenosyl-L-homocysteine + H(+)</text>
        <dbReference type="Rhea" id="RHEA:42752"/>
        <dbReference type="Rhea" id="RHEA-COMP:10221"/>
        <dbReference type="Rhea" id="RHEA-COMP:10222"/>
        <dbReference type="ChEBI" id="CHEBI:15378"/>
        <dbReference type="ChEBI" id="CHEBI:57856"/>
        <dbReference type="ChEBI" id="CHEBI:59789"/>
        <dbReference type="ChEBI" id="CHEBI:65314"/>
        <dbReference type="ChEBI" id="CHEBI:74486"/>
        <dbReference type="EC" id="2.1.1.177"/>
    </reaction>
</comment>
<comment type="subcellular location">
    <subcellularLocation>
        <location evidence="6">Cytoplasm</location>
    </subcellularLocation>
</comment>
<keyword evidence="2 6" id="KW-0489">Methyltransferase</keyword>
<dbReference type="PANTHER" id="PTHR33603">
    <property type="entry name" value="METHYLTRANSFERASE"/>
    <property type="match status" value="1"/>
</dbReference>
<organism evidence="7 8">
    <name type="scientific">Collibacillus ludicampi</name>
    <dbReference type="NCBI Taxonomy" id="2771369"/>
    <lineage>
        <taxon>Bacteria</taxon>
        <taxon>Bacillati</taxon>
        <taxon>Bacillota</taxon>
        <taxon>Bacilli</taxon>
        <taxon>Bacillales</taxon>
        <taxon>Alicyclobacillaceae</taxon>
        <taxon>Collibacillus</taxon>
    </lineage>
</organism>
<comment type="function">
    <text evidence="6">Specifically methylates the pseudouridine at position 1915 (m3Psi1915) in 23S rRNA.</text>
</comment>
<keyword evidence="6" id="KW-0963">Cytoplasm</keyword>
<dbReference type="EMBL" id="BOQE01000001">
    <property type="protein sequence ID" value="GIM45845.1"/>
    <property type="molecule type" value="Genomic_DNA"/>
</dbReference>
<comment type="similarity">
    <text evidence="5 6">Belongs to the RNA methyltransferase RlmH family.</text>
</comment>
<dbReference type="RefSeq" id="WP_282199011.1">
    <property type="nucleotide sequence ID" value="NZ_BOQE01000001.1"/>
</dbReference>
<dbReference type="AlphaFoldDB" id="A0AAV4LDE5"/>
<dbReference type="PIRSF" id="PIRSF004505">
    <property type="entry name" value="MT_bac"/>
    <property type="match status" value="1"/>
</dbReference>
<dbReference type="NCBIfam" id="NF000985">
    <property type="entry name" value="PRK00103.1-3"/>
    <property type="match status" value="1"/>
</dbReference>
<reference evidence="7" key="1">
    <citation type="journal article" date="2023" name="Int. J. Syst. Evol. Microbiol.">
        <title>Collibacillus ludicampi gen. nov., sp. nov., a new soil bacterium of the family Alicyclobacillaceae.</title>
        <authorList>
            <person name="Jojima T."/>
            <person name="Ioku Y."/>
            <person name="Fukuta Y."/>
            <person name="Shirasaka N."/>
            <person name="Matsumura Y."/>
            <person name="Mori M."/>
        </authorList>
    </citation>
    <scope>NUCLEOTIDE SEQUENCE</scope>
    <source>
        <strain evidence="7">TP075</strain>
    </source>
</reference>
<dbReference type="InterPro" id="IPR029026">
    <property type="entry name" value="tRNA_m1G_MTases_N"/>
</dbReference>
<dbReference type="HAMAP" id="MF_00658">
    <property type="entry name" value="23SrRNA_methyltr_H"/>
    <property type="match status" value="1"/>
</dbReference>
<evidence type="ECO:0000313" key="7">
    <source>
        <dbReference type="EMBL" id="GIM45845.1"/>
    </source>
</evidence>
<dbReference type="Proteomes" id="UP001057291">
    <property type="component" value="Unassembled WGS sequence"/>
</dbReference>
<keyword evidence="3 6" id="KW-0808">Transferase</keyword>
<feature type="binding site" evidence="6">
    <location>
        <position position="76"/>
    </location>
    <ligand>
        <name>S-adenosyl-L-methionine</name>
        <dbReference type="ChEBI" id="CHEBI:59789"/>
    </ligand>
</feature>
<evidence type="ECO:0000256" key="3">
    <source>
        <dbReference type="ARBA" id="ARBA00022679"/>
    </source>
</evidence>
<sequence>MQINIIAVGKLKEKYWTQAVAEYAKRLSAYAKLRIVEVVDESTPDTLSPAEEEAIKEKEATRILAQIKDRDYVVALAIEGKTFTSEQWAKEMERLTTMGHSSFAFVIGGSLGLHHSVLTRANLKLSFSSFTFPHQMVRVILLEQLYRGFRIMRGEPYHK</sequence>
<evidence type="ECO:0000256" key="6">
    <source>
        <dbReference type="HAMAP-Rule" id="MF_00658"/>
    </source>
</evidence>
<gene>
    <name evidence="6 7" type="primary">rlmH</name>
    <name evidence="7" type="ORF">DNHGIG_13940</name>
</gene>
<dbReference type="GO" id="GO:0070038">
    <property type="term" value="F:rRNA (pseudouridine-N3-)-methyltransferase activity"/>
    <property type="evidence" value="ECO:0007669"/>
    <property type="project" value="UniProtKB-UniRule"/>
</dbReference>
<dbReference type="EC" id="2.1.1.177" evidence="6"/>
<comment type="caution">
    <text evidence="7">The sequence shown here is derived from an EMBL/GenBank/DDBJ whole genome shotgun (WGS) entry which is preliminary data.</text>
</comment>
<dbReference type="Gene3D" id="3.40.1280.10">
    <property type="match status" value="1"/>
</dbReference>
<feature type="binding site" evidence="6">
    <location>
        <position position="108"/>
    </location>
    <ligand>
        <name>S-adenosyl-L-methionine</name>
        <dbReference type="ChEBI" id="CHEBI:59789"/>
    </ligand>
</feature>
<dbReference type="InterPro" id="IPR003742">
    <property type="entry name" value="RlmH-like"/>
</dbReference>
<accession>A0AAV4LDE5</accession>
<dbReference type="Pfam" id="PF02590">
    <property type="entry name" value="SPOUT_MTase"/>
    <property type="match status" value="1"/>
</dbReference>
<keyword evidence="4 6" id="KW-0949">S-adenosyl-L-methionine</keyword>
<dbReference type="CDD" id="cd18081">
    <property type="entry name" value="RlmH-like"/>
    <property type="match status" value="1"/>
</dbReference>
<comment type="caution">
    <text evidence="6">Lacks conserved residue(s) required for the propagation of feature annotation.</text>
</comment>
<dbReference type="NCBIfam" id="TIGR00246">
    <property type="entry name" value="tRNA_RlmH_YbeA"/>
    <property type="match status" value="1"/>
</dbReference>
<dbReference type="PANTHER" id="PTHR33603:SF1">
    <property type="entry name" value="RIBOSOMAL RNA LARGE SUBUNIT METHYLTRANSFERASE H"/>
    <property type="match status" value="1"/>
</dbReference>
<keyword evidence="1 6" id="KW-0698">rRNA processing</keyword>
<dbReference type="SUPFAM" id="SSF75217">
    <property type="entry name" value="alpha/beta knot"/>
    <property type="match status" value="1"/>
</dbReference>
<evidence type="ECO:0000256" key="1">
    <source>
        <dbReference type="ARBA" id="ARBA00022552"/>
    </source>
</evidence>
<evidence type="ECO:0000313" key="8">
    <source>
        <dbReference type="Proteomes" id="UP001057291"/>
    </source>
</evidence>
<comment type="subunit">
    <text evidence="6">Homodimer.</text>
</comment>